<accession>A0A9W4GSF5</accession>
<reference evidence="2" key="1">
    <citation type="submission" date="2021-05" db="EMBL/GenBank/DDBJ databases">
        <authorList>
            <person name="Arsene-Ploetze F."/>
        </authorList>
    </citation>
    <scope>NUCLEOTIDE SEQUENCE</scope>
    <source>
        <strain evidence="2">DSM 42138</strain>
    </source>
</reference>
<feature type="compositionally biased region" description="Basic residues" evidence="1">
    <location>
        <begin position="17"/>
        <end position="27"/>
    </location>
</feature>
<organism evidence="2 3">
    <name type="scientific">Actinacidiphila cocklensis</name>
    <dbReference type="NCBI Taxonomy" id="887465"/>
    <lineage>
        <taxon>Bacteria</taxon>
        <taxon>Bacillati</taxon>
        <taxon>Actinomycetota</taxon>
        <taxon>Actinomycetes</taxon>
        <taxon>Kitasatosporales</taxon>
        <taxon>Streptomycetaceae</taxon>
        <taxon>Actinacidiphila</taxon>
    </lineage>
</organism>
<dbReference type="Proteomes" id="UP001152519">
    <property type="component" value="Unassembled WGS sequence"/>
</dbReference>
<name>A0A9W4GSF5_9ACTN</name>
<comment type="caution">
    <text evidence="2">The sequence shown here is derived from an EMBL/GenBank/DDBJ whole genome shotgun (WGS) entry which is preliminary data.</text>
</comment>
<dbReference type="EMBL" id="CAJSLV010000060">
    <property type="protein sequence ID" value="CAG6395271.1"/>
    <property type="molecule type" value="Genomic_DNA"/>
</dbReference>
<keyword evidence="3" id="KW-1185">Reference proteome</keyword>
<evidence type="ECO:0000313" key="3">
    <source>
        <dbReference type="Proteomes" id="UP001152519"/>
    </source>
</evidence>
<proteinExistence type="predicted"/>
<evidence type="ECO:0000256" key="1">
    <source>
        <dbReference type="SAM" id="MobiDB-lite"/>
    </source>
</evidence>
<feature type="compositionally biased region" description="Basic and acidic residues" evidence="1">
    <location>
        <begin position="28"/>
        <end position="40"/>
    </location>
</feature>
<protein>
    <submittedName>
        <fullName evidence="2">Uncharacterized protein</fullName>
    </submittedName>
</protein>
<sequence>MRAEHAGRCVGRPFSDRRRRFRACQHRARGERENEGEGADRAPSQGRSKAQDLWINSSGGRAKGVPSRVSDHQVTE</sequence>
<evidence type="ECO:0000313" key="2">
    <source>
        <dbReference type="EMBL" id="CAG6395271.1"/>
    </source>
</evidence>
<feature type="region of interest" description="Disordered" evidence="1">
    <location>
        <begin position="1"/>
        <end position="76"/>
    </location>
</feature>
<gene>
    <name evidence="2" type="ORF">SCOCK_300080</name>
</gene>
<dbReference type="AlphaFoldDB" id="A0A9W4GSF5"/>